<feature type="region of interest" description="Disordered" evidence="1">
    <location>
        <begin position="54"/>
        <end position="74"/>
    </location>
</feature>
<feature type="compositionally biased region" description="Polar residues" evidence="1">
    <location>
        <begin position="235"/>
        <end position="245"/>
    </location>
</feature>
<feature type="compositionally biased region" description="Basic and acidic residues" evidence="1">
    <location>
        <begin position="120"/>
        <end position="136"/>
    </location>
</feature>
<keyword evidence="2" id="KW-0812">Transmembrane</keyword>
<organism evidence="3 4">
    <name type="scientific">Pseudocercospora eumusae</name>
    <dbReference type="NCBI Taxonomy" id="321146"/>
    <lineage>
        <taxon>Eukaryota</taxon>
        <taxon>Fungi</taxon>
        <taxon>Dikarya</taxon>
        <taxon>Ascomycota</taxon>
        <taxon>Pezizomycotina</taxon>
        <taxon>Dothideomycetes</taxon>
        <taxon>Dothideomycetidae</taxon>
        <taxon>Mycosphaerellales</taxon>
        <taxon>Mycosphaerellaceae</taxon>
        <taxon>Pseudocercospora</taxon>
    </lineage>
</organism>
<keyword evidence="4" id="KW-1185">Reference proteome</keyword>
<dbReference type="STRING" id="321146.A0A139HVP0"/>
<dbReference type="EMBL" id="LFZN01000006">
    <property type="protein sequence ID" value="KXT06412.1"/>
    <property type="molecule type" value="Genomic_DNA"/>
</dbReference>
<dbReference type="AlphaFoldDB" id="A0A139HVP0"/>
<feature type="region of interest" description="Disordered" evidence="1">
    <location>
        <begin position="92"/>
        <end position="173"/>
    </location>
</feature>
<evidence type="ECO:0000313" key="3">
    <source>
        <dbReference type="EMBL" id="KXT06412.1"/>
    </source>
</evidence>
<evidence type="ECO:0000256" key="2">
    <source>
        <dbReference type="SAM" id="Phobius"/>
    </source>
</evidence>
<accession>A0A139HVP0</accession>
<comment type="caution">
    <text evidence="3">The sequence shown here is derived from an EMBL/GenBank/DDBJ whole genome shotgun (WGS) entry which is preliminary data.</text>
</comment>
<feature type="region of interest" description="Disordered" evidence="1">
    <location>
        <begin position="327"/>
        <end position="396"/>
    </location>
</feature>
<name>A0A139HVP0_9PEZI</name>
<proteinExistence type="predicted"/>
<feature type="compositionally biased region" description="Low complexity" evidence="1">
    <location>
        <begin position="156"/>
        <end position="169"/>
    </location>
</feature>
<gene>
    <name evidence="3" type="ORF">AC578_6064</name>
</gene>
<feature type="region of interest" description="Disordered" evidence="1">
    <location>
        <begin position="221"/>
        <end position="250"/>
    </location>
</feature>
<keyword evidence="2" id="KW-1133">Transmembrane helix</keyword>
<sequence>MANFFSAWATWEKLVFLLGCAIVVTILLGCGKLAYTHRKLRKYSAVAEQEKKEQAVARQMSQRQKPDPSHSAHVPFGIRAIESGIEVDGVWISRSNTPEPPTTRDTNKSSLWDHVPRRHYSVDLEKGQTSTDHDRSASNSTTGHAQNSSLHDRQTSRASGSGSASYAGRDTSDVALITRPATAKVKEYPPPNLTKYTGNPALRQVSGVTTMDGLDAIHKASGHFHPNHDAAGENFESSPSAQSTDDSTDSEPIAAAAPRLLNHQTKQRQHSTDLDLMHSHRMSQAAETGQLTPRIRKPGLSGEWASIANTPTTITAESSDYFARARSRSQSPDKASSARTFVPPRIDTLPPAVRRASLPGPNVTSFAEFCQTAPRSPMRDSHRPAIFVKPTGRASR</sequence>
<evidence type="ECO:0000256" key="1">
    <source>
        <dbReference type="SAM" id="MobiDB-lite"/>
    </source>
</evidence>
<reference evidence="3 4" key="1">
    <citation type="submission" date="2015-07" db="EMBL/GenBank/DDBJ databases">
        <title>Comparative genomics of the Sigatoka disease complex on banana suggests a link between parallel evolutionary changes in Pseudocercospora fijiensis and Pseudocercospora eumusae and increased virulence on the banana host.</title>
        <authorList>
            <person name="Chang T.-C."/>
            <person name="Salvucci A."/>
            <person name="Crous P.W."/>
            <person name="Stergiopoulos I."/>
        </authorList>
    </citation>
    <scope>NUCLEOTIDE SEQUENCE [LARGE SCALE GENOMIC DNA]</scope>
    <source>
        <strain evidence="3 4">CBS 114824</strain>
    </source>
</reference>
<keyword evidence="2" id="KW-0472">Membrane</keyword>
<dbReference type="PANTHER" id="PTHR40623:SF2">
    <property type="entry name" value="INTEGRAL MEMBRANE PROTEIN"/>
    <property type="match status" value="1"/>
</dbReference>
<feature type="compositionally biased region" description="Polar residues" evidence="1">
    <location>
        <begin position="137"/>
        <end position="149"/>
    </location>
</feature>
<dbReference type="Proteomes" id="UP000070133">
    <property type="component" value="Unassembled WGS sequence"/>
</dbReference>
<feature type="compositionally biased region" description="Polar residues" evidence="1">
    <location>
        <begin position="328"/>
        <end position="339"/>
    </location>
</feature>
<dbReference type="OrthoDB" id="5426165at2759"/>
<dbReference type="PANTHER" id="PTHR40623">
    <property type="entry name" value="INTEGRAL MEMBRANE PROTEIN"/>
    <property type="match status" value="1"/>
</dbReference>
<feature type="transmembrane region" description="Helical" evidence="2">
    <location>
        <begin position="14"/>
        <end position="35"/>
    </location>
</feature>
<protein>
    <submittedName>
        <fullName evidence="3">Uncharacterized protein</fullName>
    </submittedName>
</protein>
<evidence type="ECO:0000313" key="4">
    <source>
        <dbReference type="Proteomes" id="UP000070133"/>
    </source>
</evidence>